<name>A0A0F9SGD6_9ZZZZ</name>
<dbReference type="AlphaFoldDB" id="A0A0F9SGD6"/>
<reference evidence="1" key="1">
    <citation type="journal article" date="2015" name="Nature">
        <title>Complex archaea that bridge the gap between prokaryotes and eukaryotes.</title>
        <authorList>
            <person name="Spang A."/>
            <person name="Saw J.H."/>
            <person name="Jorgensen S.L."/>
            <person name="Zaremba-Niedzwiedzka K."/>
            <person name="Martijn J."/>
            <person name="Lind A.E."/>
            <person name="van Eijk R."/>
            <person name="Schleper C."/>
            <person name="Guy L."/>
            <person name="Ettema T.J."/>
        </authorList>
    </citation>
    <scope>NUCLEOTIDE SEQUENCE</scope>
</reference>
<protein>
    <submittedName>
        <fullName evidence="1">Uncharacterized protein</fullName>
    </submittedName>
</protein>
<evidence type="ECO:0000313" key="1">
    <source>
        <dbReference type="EMBL" id="KKN36061.1"/>
    </source>
</evidence>
<proteinExistence type="predicted"/>
<organism evidence="1">
    <name type="scientific">marine sediment metagenome</name>
    <dbReference type="NCBI Taxonomy" id="412755"/>
    <lineage>
        <taxon>unclassified sequences</taxon>
        <taxon>metagenomes</taxon>
        <taxon>ecological metagenomes</taxon>
    </lineage>
</organism>
<sequence>MTSASHPENRGANLRNEMLERIRIKNRKWLAFALNLVEELDPSREWTGEDIRMHIRFLMNEPSHHNVWGVMINDAIRKRLLEPTGRWVAMQTEKSHARRTPLYRVTAAEEHRRQEMELEALLGV</sequence>
<gene>
    <name evidence="1" type="ORF">LCGC14_0777560</name>
</gene>
<dbReference type="EMBL" id="LAZR01001992">
    <property type="protein sequence ID" value="KKN36061.1"/>
    <property type="molecule type" value="Genomic_DNA"/>
</dbReference>
<accession>A0A0F9SGD6</accession>
<comment type="caution">
    <text evidence="1">The sequence shown here is derived from an EMBL/GenBank/DDBJ whole genome shotgun (WGS) entry which is preliminary data.</text>
</comment>